<dbReference type="NCBIfam" id="TIGR00654">
    <property type="entry name" value="PhzF_family"/>
    <property type="match status" value="1"/>
</dbReference>
<comment type="similarity">
    <text evidence="1">Belongs to the PhzF family.</text>
</comment>
<dbReference type="AlphaFoldDB" id="A0A1S3V2X6"/>
<dbReference type="Gene3D" id="3.10.310.10">
    <property type="entry name" value="Diaminopimelate Epimerase, Chain A, domain 1"/>
    <property type="match status" value="2"/>
</dbReference>
<dbReference type="InterPro" id="IPR003719">
    <property type="entry name" value="Phenazine_PhzF-like"/>
</dbReference>
<protein>
    <submittedName>
        <fullName evidence="4">Uncharacterized protein LOC106771264 isoform X1</fullName>
    </submittedName>
</protein>
<dbReference type="Pfam" id="PF02567">
    <property type="entry name" value="PhzC-PhzF"/>
    <property type="match status" value="1"/>
</dbReference>
<dbReference type="PANTHER" id="PTHR13774">
    <property type="entry name" value="PHENAZINE BIOSYNTHESIS PROTEIN"/>
    <property type="match status" value="1"/>
</dbReference>
<dbReference type="OrthoDB" id="75169at2759"/>
<proteinExistence type="inferred from homology"/>
<keyword evidence="3" id="KW-1185">Reference proteome</keyword>
<reference evidence="4" key="2">
    <citation type="submission" date="2025-08" db="UniProtKB">
        <authorList>
            <consortium name="RefSeq"/>
        </authorList>
    </citation>
    <scope>IDENTIFICATION</scope>
    <source>
        <tissue evidence="4">Leaf</tissue>
    </source>
</reference>
<evidence type="ECO:0000313" key="4">
    <source>
        <dbReference type="RefSeq" id="XP_014512701.1"/>
    </source>
</evidence>
<evidence type="ECO:0000313" key="3">
    <source>
        <dbReference type="Proteomes" id="UP000087766"/>
    </source>
</evidence>
<accession>A0A1S3V2X6</accession>
<dbReference type="GO" id="GO:0005737">
    <property type="term" value="C:cytoplasm"/>
    <property type="evidence" value="ECO:0007669"/>
    <property type="project" value="TreeGrafter"/>
</dbReference>
<name>A0A1S3V2X6_VIGRR</name>
<dbReference type="KEGG" id="vra:106771264"/>
<dbReference type="PIRSF" id="PIRSF016184">
    <property type="entry name" value="PhzC_PhzF"/>
    <property type="match status" value="1"/>
</dbReference>
<evidence type="ECO:0000256" key="1">
    <source>
        <dbReference type="ARBA" id="ARBA00008270"/>
    </source>
</evidence>
<organism evidence="3 4">
    <name type="scientific">Vigna radiata var. radiata</name>
    <name type="common">Mung bean</name>
    <name type="synonym">Phaseolus aureus</name>
    <dbReference type="NCBI Taxonomy" id="3916"/>
    <lineage>
        <taxon>Eukaryota</taxon>
        <taxon>Viridiplantae</taxon>
        <taxon>Streptophyta</taxon>
        <taxon>Embryophyta</taxon>
        <taxon>Tracheophyta</taxon>
        <taxon>Spermatophyta</taxon>
        <taxon>Magnoliopsida</taxon>
        <taxon>eudicotyledons</taxon>
        <taxon>Gunneridae</taxon>
        <taxon>Pentapetalae</taxon>
        <taxon>rosids</taxon>
        <taxon>fabids</taxon>
        <taxon>Fabales</taxon>
        <taxon>Fabaceae</taxon>
        <taxon>Papilionoideae</taxon>
        <taxon>50 kb inversion clade</taxon>
        <taxon>NPAAA clade</taxon>
        <taxon>indigoferoid/millettioid clade</taxon>
        <taxon>Phaseoleae</taxon>
        <taxon>Vigna</taxon>
    </lineage>
</organism>
<dbReference type="Proteomes" id="UP000087766">
    <property type="component" value="Chromosome 8"/>
</dbReference>
<keyword evidence="2" id="KW-0413">Isomerase</keyword>
<sequence>MAKKPVKYFVVDAFTDVPFKGNPAAVCFLEEEEERSDHWLQAVAAEFNISQTCFLTRIVDSDTSLDSLNATSNPRFRLRWFTPITEVKLCGHATLAAAHTLFSSGLLHTNIIEFVTLSGLLTAKLIPAINISSASNLQNGETDDGFYIELDFPADPVTDFNLDQTSLVSGALIGASIIDIRRTQVTDDLLVVVKSGENVTEVKPQLDAIVKCPGRGIIVSGIAPPGSGFDFYSRFFCPKFGINEDPACGTAHCSLACYWSKKLGKYDLKAYQASPRGAIFNISLDEQNQRVLLRGKAVTVMEGCVLA</sequence>
<dbReference type="PANTHER" id="PTHR13774:SF17">
    <property type="entry name" value="PHENAZINE BIOSYNTHESIS-LIKE DOMAIN-CONTAINING PROTEIN"/>
    <property type="match status" value="1"/>
</dbReference>
<dbReference type="GeneID" id="106771264"/>
<dbReference type="RefSeq" id="XP_014512701.1">
    <property type="nucleotide sequence ID" value="XM_014657215.2"/>
</dbReference>
<evidence type="ECO:0000256" key="2">
    <source>
        <dbReference type="ARBA" id="ARBA00023235"/>
    </source>
</evidence>
<reference evidence="3" key="1">
    <citation type="journal article" date="2014" name="Nat. Commun.">
        <title>Genome sequence of mungbean and insights into evolution within Vigna species.</title>
        <authorList>
            <person name="Kang Y.J."/>
            <person name="Kim S.K."/>
            <person name="Kim M.Y."/>
            <person name="Lestari P."/>
            <person name="Kim K.H."/>
            <person name="Ha B.K."/>
            <person name="Jun T.H."/>
            <person name="Hwang W.J."/>
            <person name="Lee T."/>
            <person name="Lee J."/>
            <person name="Shim S."/>
            <person name="Yoon M.Y."/>
            <person name="Jang Y.E."/>
            <person name="Han K.S."/>
            <person name="Taeprayoon P."/>
            <person name="Yoon N."/>
            <person name="Somta P."/>
            <person name="Tanya P."/>
            <person name="Kim K.S."/>
            <person name="Gwag J.G."/>
            <person name="Moon J.K."/>
            <person name="Lee Y.H."/>
            <person name="Park B.S."/>
            <person name="Bombarely A."/>
            <person name="Doyle J.J."/>
            <person name="Jackson S.A."/>
            <person name="Schafleitner R."/>
            <person name="Srinives P."/>
            <person name="Varshney R.K."/>
            <person name="Lee S.H."/>
        </authorList>
    </citation>
    <scope>NUCLEOTIDE SEQUENCE [LARGE SCALE GENOMIC DNA]</scope>
    <source>
        <strain evidence="3">cv. VC1973A</strain>
    </source>
</reference>
<gene>
    <name evidence="4" type="primary">LOC106771264</name>
</gene>
<dbReference type="STRING" id="3916.A0A1S3V2X6"/>
<dbReference type="GO" id="GO:0016853">
    <property type="term" value="F:isomerase activity"/>
    <property type="evidence" value="ECO:0007669"/>
    <property type="project" value="UniProtKB-KW"/>
</dbReference>
<dbReference type="SUPFAM" id="SSF54506">
    <property type="entry name" value="Diaminopimelate epimerase-like"/>
    <property type="match status" value="1"/>
</dbReference>